<dbReference type="Gene3D" id="3.60.10.10">
    <property type="entry name" value="Endonuclease/exonuclease/phosphatase"/>
    <property type="match status" value="1"/>
</dbReference>
<dbReference type="SUPFAM" id="SSF56219">
    <property type="entry name" value="DNase I-like"/>
    <property type="match status" value="1"/>
</dbReference>
<evidence type="ECO:0000313" key="2">
    <source>
        <dbReference type="EMBL" id="CAH2100854.1"/>
    </source>
</evidence>
<protein>
    <recommendedName>
        <fullName evidence="1">Reverse transcriptase domain-containing protein</fullName>
    </recommendedName>
</protein>
<gene>
    <name evidence="2" type="ORF">EEDITHA_LOCUS15668</name>
</gene>
<dbReference type="InterPro" id="IPR036691">
    <property type="entry name" value="Endo/exonu/phosph_ase_sf"/>
</dbReference>
<proteinExistence type="predicted"/>
<accession>A0AAU9UTD4</accession>
<reference evidence="2" key="1">
    <citation type="submission" date="2022-03" db="EMBL/GenBank/DDBJ databases">
        <authorList>
            <person name="Tunstrom K."/>
        </authorList>
    </citation>
    <scope>NUCLEOTIDE SEQUENCE</scope>
</reference>
<evidence type="ECO:0000259" key="1">
    <source>
        <dbReference type="PROSITE" id="PS50878"/>
    </source>
</evidence>
<dbReference type="PANTHER" id="PTHR36688:SF2">
    <property type="entry name" value="ENDONUCLEASE_EXONUCLEASE_PHOSPHATASE DOMAIN-CONTAINING PROTEIN"/>
    <property type="match status" value="1"/>
</dbReference>
<name>A0AAU9UTD4_EUPED</name>
<dbReference type="Proteomes" id="UP001153954">
    <property type="component" value="Unassembled WGS sequence"/>
</dbReference>
<dbReference type="InterPro" id="IPR000477">
    <property type="entry name" value="RT_dom"/>
</dbReference>
<evidence type="ECO:0000313" key="3">
    <source>
        <dbReference type="Proteomes" id="UP001153954"/>
    </source>
</evidence>
<sequence length="674" mass="76569">MSKRNELRILSWNADGVRGKISELIDFSQHDVSVDIILLYETRLTQSIPLATPGFTCYRQDKLSNDRGQGVAILVRNNLEHSIVNMPATVNIEAIGINTKVSGVEHTIISVYQSPNLPLLQHDLDLLLNTGSRVVLAGDFNANHEHWNSSYSNTRGRVLFRSMLQKDFIIHAPNLPTQINYSSSFRPTKPDLVLAQNVHNVSDVVTMVALSSNHYPIYFSVGGIKDWKKHIHTFCYRNADWTTFRSVLNDNINLTALSFKSQYEIDIAVENFHSTIIKARNLSVPSKKIQEGVFKLPSRIKKLIRFKNSLRRLDNLLPPESLTKSVRRSIHSIQNIVQSIIKQHTDKVWNDKLSKVDNPSTDIWRLSNSLKRSGTAVLPPLTRPDNTNTSTTDEQCDTLAQAFLDNLSLTLNWDTSDTNEEVYRSLKVLSEHRINNISKPVRALEIKNILKTFKNHKSPGCDGIHNVLLKNLSQKSIVFLTRIFNGCLLLGYFPKMWKSAKVIPIKKLGKNHKLPTSYRPISLLPSLGKLFEKVIYYRLLRESNHMIINEQFGFRAAHSTVQQLARVSEHISHHLNLGQSTGMFLLDIEKAFDTVWHEGLLHKLIKLNISLNLLKIIESYLKDRTFFVCIGNCASSPQMIPAGVPQGSILGTKKEEEEGRTKRVAVETEMYAYK</sequence>
<organism evidence="2 3">
    <name type="scientific">Euphydryas editha</name>
    <name type="common">Edith's checkerspot</name>
    <dbReference type="NCBI Taxonomy" id="104508"/>
    <lineage>
        <taxon>Eukaryota</taxon>
        <taxon>Metazoa</taxon>
        <taxon>Ecdysozoa</taxon>
        <taxon>Arthropoda</taxon>
        <taxon>Hexapoda</taxon>
        <taxon>Insecta</taxon>
        <taxon>Pterygota</taxon>
        <taxon>Neoptera</taxon>
        <taxon>Endopterygota</taxon>
        <taxon>Lepidoptera</taxon>
        <taxon>Glossata</taxon>
        <taxon>Ditrysia</taxon>
        <taxon>Papilionoidea</taxon>
        <taxon>Nymphalidae</taxon>
        <taxon>Nymphalinae</taxon>
        <taxon>Euphydryas</taxon>
    </lineage>
</organism>
<dbReference type="Pfam" id="PF00078">
    <property type="entry name" value="RVT_1"/>
    <property type="match status" value="1"/>
</dbReference>
<dbReference type="AlphaFoldDB" id="A0AAU9UTD4"/>
<dbReference type="InterPro" id="IPR005135">
    <property type="entry name" value="Endo/exonuclease/phosphatase"/>
</dbReference>
<dbReference type="PROSITE" id="PS50878">
    <property type="entry name" value="RT_POL"/>
    <property type="match status" value="1"/>
</dbReference>
<dbReference type="PANTHER" id="PTHR36688">
    <property type="entry name" value="ENDO/EXONUCLEASE/PHOSPHATASE DOMAIN-CONTAINING PROTEIN"/>
    <property type="match status" value="1"/>
</dbReference>
<dbReference type="GO" id="GO:0003824">
    <property type="term" value="F:catalytic activity"/>
    <property type="evidence" value="ECO:0007669"/>
    <property type="project" value="InterPro"/>
</dbReference>
<feature type="domain" description="Reverse transcriptase" evidence="1">
    <location>
        <begin position="486"/>
        <end position="674"/>
    </location>
</feature>
<dbReference type="CDD" id="cd01650">
    <property type="entry name" value="RT_nLTR_like"/>
    <property type="match status" value="1"/>
</dbReference>
<comment type="caution">
    <text evidence="2">The sequence shown here is derived from an EMBL/GenBank/DDBJ whole genome shotgun (WGS) entry which is preliminary data.</text>
</comment>
<dbReference type="Pfam" id="PF14529">
    <property type="entry name" value="Exo_endo_phos_2"/>
    <property type="match status" value="1"/>
</dbReference>
<keyword evidence="3" id="KW-1185">Reference proteome</keyword>
<dbReference type="InterPro" id="IPR052560">
    <property type="entry name" value="RdDP_mobile_element"/>
</dbReference>
<dbReference type="EMBL" id="CAKOGL010000023">
    <property type="protein sequence ID" value="CAH2100854.1"/>
    <property type="molecule type" value="Genomic_DNA"/>
</dbReference>